<feature type="domain" description="RDD" evidence="7">
    <location>
        <begin position="24"/>
        <end position="159"/>
    </location>
</feature>
<dbReference type="Pfam" id="PF06271">
    <property type="entry name" value="RDD"/>
    <property type="match status" value="1"/>
</dbReference>
<keyword evidence="9" id="KW-1185">Reference proteome</keyword>
<proteinExistence type="predicted"/>
<keyword evidence="2" id="KW-1003">Cell membrane</keyword>
<dbReference type="PANTHER" id="PTHR36115">
    <property type="entry name" value="PROLINE-RICH ANTIGEN HOMOLOG-RELATED"/>
    <property type="match status" value="1"/>
</dbReference>
<accession>A0A432ZG04</accession>
<evidence type="ECO:0000256" key="6">
    <source>
        <dbReference type="SAM" id="Phobius"/>
    </source>
</evidence>
<dbReference type="EMBL" id="PIQH01000012">
    <property type="protein sequence ID" value="RUO76907.1"/>
    <property type="molecule type" value="Genomic_DNA"/>
</dbReference>
<dbReference type="OrthoDB" id="9793824at2"/>
<organism evidence="8 9">
    <name type="scientific">Idiomarina tyrosinivorans</name>
    <dbReference type="NCBI Taxonomy" id="1445662"/>
    <lineage>
        <taxon>Bacteria</taxon>
        <taxon>Pseudomonadati</taxon>
        <taxon>Pseudomonadota</taxon>
        <taxon>Gammaproteobacteria</taxon>
        <taxon>Alteromonadales</taxon>
        <taxon>Idiomarinaceae</taxon>
        <taxon>Idiomarina</taxon>
    </lineage>
</organism>
<feature type="transmembrane region" description="Helical" evidence="6">
    <location>
        <begin position="80"/>
        <end position="99"/>
    </location>
</feature>
<dbReference type="AlphaFoldDB" id="A0A432ZG04"/>
<name>A0A432ZG04_9GAMM</name>
<dbReference type="RefSeq" id="WP_126842668.1">
    <property type="nucleotide sequence ID" value="NZ_PIQH01000012.1"/>
</dbReference>
<evidence type="ECO:0000256" key="4">
    <source>
        <dbReference type="ARBA" id="ARBA00022989"/>
    </source>
</evidence>
<sequence>MSDRETSEIDALSAQQAHANSPSAGFLRRFAAWIYDALVAIAIAMLSSALALGLVATLTAMGWLSLGNAEDHAALLTHSIWYKVYLLTVQVVFFGWFWWRSGQTIGMRAWRLRLQNPDGSRLTIKQVAIRMLTCLLGLGNLWVLVDRKHKRAWHDYVAGTELVTLSKQANQLYYWREL</sequence>
<evidence type="ECO:0000259" key="7">
    <source>
        <dbReference type="Pfam" id="PF06271"/>
    </source>
</evidence>
<reference evidence="8 9" key="1">
    <citation type="journal article" date="2011" name="Front. Microbiol.">
        <title>Genomic signatures of strain selection and enhancement in Bacillus atrophaeus var. globigii, a historical biowarfare simulant.</title>
        <authorList>
            <person name="Gibbons H.S."/>
            <person name="Broomall S.M."/>
            <person name="McNew L.A."/>
            <person name="Daligault H."/>
            <person name="Chapman C."/>
            <person name="Bruce D."/>
            <person name="Karavis M."/>
            <person name="Krepps M."/>
            <person name="McGregor P.A."/>
            <person name="Hong C."/>
            <person name="Park K.H."/>
            <person name="Akmal A."/>
            <person name="Feldman A."/>
            <person name="Lin J.S."/>
            <person name="Chang W.E."/>
            <person name="Higgs B.W."/>
            <person name="Demirev P."/>
            <person name="Lindquist J."/>
            <person name="Liem A."/>
            <person name="Fochler E."/>
            <person name="Read T.D."/>
            <person name="Tapia R."/>
            <person name="Johnson S."/>
            <person name="Bishop-Lilly K.A."/>
            <person name="Detter C."/>
            <person name="Han C."/>
            <person name="Sozhamannan S."/>
            <person name="Rosenzweig C.N."/>
            <person name="Skowronski E.W."/>
        </authorList>
    </citation>
    <scope>NUCLEOTIDE SEQUENCE [LARGE SCALE GENOMIC DNA]</scope>
    <source>
        <strain evidence="8 9">CC-PW-9</strain>
    </source>
</reference>
<keyword evidence="4 6" id="KW-1133">Transmembrane helix</keyword>
<comment type="subcellular location">
    <subcellularLocation>
        <location evidence="1">Cell membrane</location>
        <topology evidence="1">Multi-pass membrane protein</topology>
    </subcellularLocation>
</comment>
<keyword evidence="3 6" id="KW-0812">Transmembrane</keyword>
<dbReference type="PANTHER" id="PTHR36115:SF10">
    <property type="entry name" value="RDD DOMAIN-CONTAINING PROTEIN"/>
    <property type="match status" value="1"/>
</dbReference>
<gene>
    <name evidence="8" type="ORF">CWI84_11155</name>
</gene>
<dbReference type="Proteomes" id="UP000287996">
    <property type="component" value="Unassembled WGS sequence"/>
</dbReference>
<evidence type="ECO:0000313" key="8">
    <source>
        <dbReference type="EMBL" id="RUO76907.1"/>
    </source>
</evidence>
<evidence type="ECO:0000256" key="2">
    <source>
        <dbReference type="ARBA" id="ARBA00022475"/>
    </source>
</evidence>
<evidence type="ECO:0000256" key="3">
    <source>
        <dbReference type="ARBA" id="ARBA00022692"/>
    </source>
</evidence>
<keyword evidence="5 6" id="KW-0472">Membrane</keyword>
<comment type="caution">
    <text evidence="8">The sequence shown here is derived from an EMBL/GenBank/DDBJ whole genome shotgun (WGS) entry which is preliminary data.</text>
</comment>
<feature type="transmembrane region" description="Helical" evidence="6">
    <location>
        <begin position="37"/>
        <end position="60"/>
    </location>
</feature>
<evidence type="ECO:0000313" key="9">
    <source>
        <dbReference type="Proteomes" id="UP000287996"/>
    </source>
</evidence>
<dbReference type="GO" id="GO:0005886">
    <property type="term" value="C:plasma membrane"/>
    <property type="evidence" value="ECO:0007669"/>
    <property type="project" value="UniProtKB-SubCell"/>
</dbReference>
<evidence type="ECO:0000256" key="1">
    <source>
        <dbReference type="ARBA" id="ARBA00004651"/>
    </source>
</evidence>
<dbReference type="InterPro" id="IPR010432">
    <property type="entry name" value="RDD"/>
</dbReference>
<dbReference type="InterPro" id="IPR051791">
    <property type="entry name" value="Pra-immunoreactive"/>
</dbReference>
<evidence type="ECO:0000256" key="5">
    <source>
        <dbReference type="ARBA" id="ARBA00023136"/>
    </source>
</evidence>
<protein>
    <recommendedName>
        <fullName evidence="7">RDD domain-containing protein</fullName>
    </recommendedName>
</protein>